<feature type="domain" description="HipA N-terminal subdomain 1" evidence="5">
    <location>
        <begin position="14"/>
        <end position="124"/>
    </location>
</feature>
<dbReference type="InterPro" id="IPR017508">
    <property type="entry name" value="HipA_N1"/>
</dbReference>
<dbReference type="AlphaFoldDB" id="A0A238YB47"/>
<gene>
    <name evidence="6" type="ORF">SAMN05192560_0455</name>
</gene>
<evidence type="ECO:0000256" key="2">
    <source>
        <dbReference type="ARBA" id="ARBA00022679"/>
    </source>
</evidence>
<reference evidence="7" key="1">
    <citation type="submission" date="2017-06" db="EMBL/GenBank/DDBJ databases">
        <authorList>
            <person name="Varghese N."/>
            <person name="Submissions S."/>
        </authorList>
    </citation>
    <scope>NUCLEOTIDE SEQUENCE [LARGE SCALE GENOMIC DNA]</scope>
    <source>
        <strain evidence="7">Ca-68</strain>
    </source>
</reference>
<evidence type="ECO:0000256" key="1">
    <source>
        <dbReference type="ARBA" id="ARBA00010164"/>
    </source>
</evidence>
<dbReference type="InterPro" id="IPR012893">
    <property type="entry name" value="HipA-like_C"/>
</dbReference>
<keyword evidence="7" id="KW-1185">Reference proteome</keyword>
<evidence type="ECO:0000256" key="3">
    <source>
        <dbReference type="ARBA" id="ARBA00022777"/>
    </source>
</evidence>
<dbReference type="Pfam" id="PF07804">
    <property type="entry name" value="HipA_C"/>
    <property type="match status" value="1"/>
</dbReference>
<dbReference type="OrthoDB" id="9805913at2"/>
<dbReference type="GO" id="GO:0004674">
    <property type="term" value="F:protein serine/threonine kinase activity"/>
    <property type="evidence" value="ECO:0007669"/>
    <property type="project" value="TreeGrafter"/>
</dbReference>
<dbReference type="PANTHER" id="PTHR37419:SF8">
    <property type="entry name" value="TOXIN YJJJ"/>
    <property type="match status" value="1"/>
</dbReference>
<accession>A0A238YB47</accession>
<dbReference type="RefSeq" id="WP_089374625.1">
    <property type="nucleotide sequence ID" value="NZ_FZOA01000002.1"/>
</dbReference>
<comment type="similarity">
    <text evidence="1">Belongs to the HipA Ser/Thr kinase family.</text>
</comment>
<sequence>MALAGYTPVNRIIVKIWGQEVGRLALDPNTGYYAFAYAREFCETGIELSPIQAPAEFGKVYVFPDLAMHTYHRLPAFLADALPDRFGNALVNRYMADHGVPAEAITPLDRLAYQGSRAMGALTFEPDARPFAQYSSAIELAQLVSGAREALTGNFADNHEAREALHRLIEVGTSAGGARAKAVIAMHPVTKEIRSGQMDTPAGFEHWLLKFDGIHDNELEMSQGYGRIEYAYYLMAIAAGINMMESQLLEENGRAHFMTRRFDRNAETRNHIQTLCAMAHLDFNVRETNSYGQLFACIKRLNLPYKDLEEAFRRMVFNVMAKNCDDHTKNISFILPQQHAWRLAPAYDISFAYNPHGEWTYQHLMAVNGKFKEITPADMLAEAQRYGIGTAKNVIEEVHNAVGRWQEAAEIAGVSESQYQHIAALLLT</sequence>
<evidence type="ECO:0000259" key="5">
    <source>
        <dbReference type="Pfam" id="PF13657"/>
    </source>
</evidence>
<feature type="domain" description="HipA-like C-terminal" evidence="4">
    <location>
        <begin position="173"/>
        <end position="403"/>
    </location>
</feature>
<proteinExistence type="inferred from homology"/>
<evidence type="ECO:0000259" key="4">
    <source>
        <dbReference type="Pfam" id="PF07804"/>
    </source>
</evidence>
<evidence type="ECO:0000313" key="6">
    <source>
        <dbReference type="EMBL" id="SNR68250.1"/>
    </source>
</evidence>
<keyword evidence="2" id="KW-0808">Transferase</keyword>
<dbReference type="EMBL" id="FZOA01000002">
    <property type="protein sequence ID" value="SNR68250.1"/>
    <property type="molecule type" value="Genomic_DNA"/>
</dbReference>
<organism evidence="6 7">
    <name type="scientific">Methylobacillus rhizosphaerae</name>
    <dbReference type="NCBI Taxonomy" id="551994"/>
    <lineage>
        <taxon>Bacteria</taxon>
        <taxon>Pseudomonadati</taxon>
        <taxon>Pseudomonadota</taxon>
        <taxon>Betaproteobacteria</taxon>
        <taxon>Nitrosomonadales</taxon>
        <taxon>Methylophilaceae</taxon>
        <taxon>Methylobacillus</taxon>
    </lineage>
</organism>
<dbReference type="InterPro" id="IPR052028">
    <property type="entry name" value="HipA_Ser/Thr_kinase"/>
</dbReference>
<protein>
    <submittedName>
        <fullName evidence="6">Serine/threonine-protein kinase HipA</fullName>
    </submittedName>
</protein>
<name>A0A238YB47_9PROT</name>
<dbReference type="PANTHER" id="PTHR37419">
    <property type="entry name" value="SERINE/THREONINE-PROTEIN KINASE TOXIN HIPA"/>
    <property type="match status" value="1"/>
</dbReference>
<dbReference type="Pfam" id="PF13657">
    <property type="entry name" value="Couple_hipA"/>
    <property type="match status" value="1"/>
</dbReference>
<keyword evidence="3 6" id="KW-0418">Kinase</keyword>
<evidence type="ECO:0000313" key="7">
    <source>
        <dbReference type="Proteomes" id="UP000198305"/>
    </source>
</evidence>
<dbReference type="GO" id="GO:0005829">
    <property type="term" value="C:cytosol"/>
    <property type="evidence" value="ECO:0007669"/>
    <property type="project" value="TreeGrafter"/>
</dbReference>
<dbReference type="Proteomes" id="UP000198305">
    <property type="component" value="Unassembled WGS sequence"/>
</dbReference>